<keyword evidence="2" id="KW-1133">Transmembrane helix</keyword>
<sequence>MRVCQLLFLGVLLILTANEARAEDECTKGFPFACFVHLWEKETNAGKEFVHAFNTEAFFDAHCKDVEKCNTDCPTTLTKVNKTDVRNKAPHKRAHLEDNTTETEAPPAPAPSDGDSFVPDLVEIQTIVLPICRREDTEKDCMALTSGHFCTITETSVQYIAHEYLPWNDIKDICTIVESPLGGESPKWFAEHVKNKKENMGSMKTVWEYTGFPFDIVTNKSSPFLAHRHGQGTKNCKKYAENTENCLPLPIWHAKLGRSRRAIINVVSWTSNIYHLIARTRRKSGSTGRNKTLNLHEVTTEKAQPARRGAAANLATPTRYYSRPIDLETVNEEDYADIESNYWLSTNRNPFYKKYGDKIKLAKASMCTFDSKETFCRSPPTTPNSNANNTRQNFQETSSLMWWAILLIVLACLVVLCFIILLIASSIGASVWLFCLKKKRRTKDRTGTKPTQPTKELQTPLLEKSTALDVPQTGQTAI</sequence>
<dbReference type="Proteomes" id="UP000887575">
    <property type="component" value="Unassembled WGS sequence"/>
</dbReference>
<dbReference type="WBParaSite" id="MBELARI_LOCUS8164">
    <property type="protein sequence ID" value="MBELARI_LOCUS8164"/>
    <property type="gene ID" value="MBELARI_LOCUS8164"/>
</dbReference>
<name>A0AAF3FLY6_9BILA</name>
<proteinExistence type="predicted"/>
<protein>
    <submittedName>
        <fullName evidence="5">Uncharacterized protein</fullName>
    </submittedName>
</protein>
<organism evidence="4 5">
    <name type="scientific">Mesorhabditis belari</name>
    <dbReference type="NCBI Taxonomy" id="2138241"/>
    <lineage>
        <taxon>Eukaryota</taxon>
        <taxon>Metazoa</taxon>
        <taxon>Ecdysozoa</taxon>
        <taxon>Nematoda</taxon>
        <taxon>Chromadorea</taxon>
        <taxon>Rhabditida</taxon>
        <taxon>Rhabditina</taxon>
        <taxon>Rhabditomorpha</taxon>
        <taxon>Rhabditoidea</taxon>
        <taxon>Rhabditidae</taxon>
        <taxon>Mesorhabditinae</taxon>
        <taxon>Mesorhabditis</taxon>
    </lineage>
</organism>
<feature type="signal peptide" evidence="3">
    <location>
        <begin position="1"/>
        <end position="22"/>
    </location>
</feature>
<keyword evidence="4" id="KW-1185">Reference proteome</keyword>
<feature type="region of interest" description="Disordered" evidence="1">
    <location>
        <begin position="88"/>
        <end position="116"/>
    </location>
</feature>
<evidence type="ECO:0000313" key="5">
    <source>
        <dbReference type="WBParaSite" id="MBELARI_LOCUS8164"/>
    </source>
</evidence>
<keyword evidence="3" id="KW-0732">Signal</keyword>
<feature type="chain" id="PRO_5041937031" evidence="3">
    <location>
        <begin position="23"/>
        <end position="478"/>
    </location>
</feature>
<keyword evidence="2" id="KW-0812">Transmembrane</keyword>
<reference evidence="5" key="1">
    <citation type="submission" date="2024-02" db="UniProtKB">
        <authorList>
            <consortium name="WormBaseParasite"/>
        </authorList>
    </citation>
    <scope>IDENTIFICATION</scope>
</reference>
<evidence type="ECO:0000256" key="3">
    <source>
        <dbReference type="SAM" id="SignalP"/>
    </source>
</evidence>
<dbReference type="AlphaFoldDB" id="A0AAF3FLY6"/>
<evidence type="ECO:0000256" key="2">
    <source>
        <dbReference type="SAM" id="Phobius"/>
    </source>
</evidence>
<evidence type="ECO:0000313" key="4">
    <source>
        <dbReference type="Proteomes" id="UP000887575"/>
    </source>
</evidence>
<accession>A0AAF3FLY6</accession>
<keyword evidence="2" id="KW-0472">Membrane</keyword>
<feature type="transmembrane region" description="Helical" evidence="2">
    <location>
        <begin position="402"/>
        <end position="435"/>
    </location>
</feature>
<evidence type="ECO:0000256" key="1">
    <source>
        <dbReference type="SAM" id="MobiDB-lite"/>
    </source>
</evidence>